<name>A0ABU0FUS5_9BACI</name>
<dbReference type="EMBL" id="JAUSUN010000009">
    <property type="protein sequence ID" value="MDQ0413676.1"/>
    <property type="molecule type" value="Genomic_DNA"/>
</dbReference>
<reference evidence="2 3" key="1">
    <citation type="submission" date="2023-07" db="EMBL/GenBank/DDBJ databases">
        <title>Genomic Encyclopedia of Type Strains, Phase IV (KMG-IV): sequencing the most valuable type-strain genomes for metagenomic binning, comparative biology and taxonomic classification.</title>
        <authorList>
            <person name="Goeker M."/>
        </authorList>
    </citation>
    <scope>NUCLEOTIDE SEQUENCE [LARGE SCALE GENOMIC DNA]</scope>
    <source>
        <strain evidence="2 3">DSM 19598</strain>
    </source>
</reference>
<evidence type="ECO:0000313" key="2">
    <source>
        <dbReference type="EMBL" id="MDQ0413676.1"/>
    </source>
</evidence>
<keyword evidence="1" id="KW-0812">Transmembrane</keyword>
<gene>
    <name evidence="2" type="ORF">J2S25_001881</name>
</gene>
<keyword evidence="3" id="KW-1185">Reference proteome</keyword>
<dbReference type="RefSeq" id="WP_307191755.1">
    <property type="nucleotide sequence ID" value="NZ_JAUSUN010000009.1"/>
</dbReference>
<feature type="transmembrane region" description="Helical" evidence="1">
    <location>
        <begin position="6"/>
        <end position="26"/>
    </location>
</feature>
<sequence length="101" mass="11185">MADMLLSLTAFLMATTVLLPIAVVIIEKTAEVRAEEDANSILYDELMYLKVAGTTSGTNWISQNGIPYEVTVTKVENNSTWEVCVHYESNQQAHKKCSATE</sequence>
<evidence type="ECO:0000313" key="3">
    <source>
        <dbReference type="Proteomes" id="UP001242313"/>
    </source>
</evidence>
<keyword evidence="1" id="KW-0472">Membrane</keyword>
<protein>
    <recommendedName>
        <fullName evidence="4">Type II secretion system protein</fullName>
    </recommendedName>
</protein>
<dbReference type="Proteomes" id="UP001242313">
    <property type="component" value="Unassembled WGS sequence"/>
</dbReference>
<keyword evidence="1" id="KW-1133">Transmembrane helix</keyword>
<comment type="caution">
    <text evidence="2">The sequence shown here is derived from an EMBL/GenBank/DDBJ whole genome shotgun (WGS) entry which is preliminary data.</text>
</comment>
<evidence type="ECO:0000256" key="1">
    <source>
        <dbReference type="SAM" id="Phobius"/>
    </source>
</evidence>
<organism evidence="2 3">
    <name type="scientific">Mesobacillus stamsii</name>
    <dbReference type="NCBI Taxonomy" id="225347"/>
    <lineage>
        <taxon>Bacteria</taxon>
        <taxon>Bacillati</taxon>
        <taxon>Bacillota</taxon>
        <taxon>Bacilli</taxon>
        <taxon>Bacillales</taxon>
        <taxon>Bacillaceae</taxon>
        <taxon>Mesobacillus</taxon>
    </lineage>
</organism>
<evidence type="ECO:0008006" key="4">
    <source>
        <dbReference type="Google" id="ProtNLM"/>
    </source>
</evidence>
<proteinExistence type="predicted"/>
<accession>A0ABU0FUS5</accession>